<name>A0ABS7R1F5_9ACTN</name>
<proteinExistence type="predicted"/>
<dbReference type="Proteomes" id="UP001198565">
    <property type="component" value="Unassembled WGS sequence"/>
</dbReference>
<evidence type="ECO:0000313" key="1">
    <source>
        <dbReference type="EMBL" id="MBY8889296.1"/>
    </source>
</evidence>
<reference evidence="1 2" key="1">
    <citation type="submission" date="2021-08" db="EMBL/GenBank/DDBJ databases">
        <title>Streptomyces sp. PTM05 isolated from lichen.</title>
        <authorList>
            <person name="Somphong A."/>
            <person name="Phongsopitanun W."/>
            <person name="Tanasupawat S."/>
        </authorList>
    </citation>
    <scope>NUCLEOTIDE SEQUENCE [LARGE SCALE GENOMIC DNA]</scope>
    <source>
        <strain evidence="1 2">Ptm05</strain>
    </source>
</reference>
<gene>
    <name evidence="1" type="ORF">K7472_31305</name>
</gene>
<accession>A0ABS7R1F5</accession>
<sequence>MSPTIDELLADIRLPATGPAPDAAAGLRRLSAAAARRRDAGHDLDRARQAGHTLTRICHRILADPQAAGAVAALARHPGTPQDNDDVEGALTYGCLLHLTGHPESAQFWWQLAAGATCHITAAYCLHLHHLQRGELREAELWNGQAARFAAEPDDMVPLPYLSDLLATLAARPGGREVPTEALEDEVTRLEETGLKTEDGGPAETCGIVPLPDQQLADRLLACTGPS</sequence>
<keyword evidence="2" id="KW-1185">Reference proteome</keyword>
<dbReference type="EMBL" id="JAINVZ010000040">
    <property type="protein sequence ID" value="MBY8889296.1"/>
    <property type="molecule type" value="Genomic_DNA"/>
</dbReference>
<dbReference type="RefSeq" id="WP_222982493.1">
    <property type="nucleotide sequence ID" value="NZ_JAINVZ010000040.1"/>
</dbReference>
<protein>
    <submittedName>
        <fullName evidence="1">Uncharacterized protein</fullName>
    </submittedName>
</protein>
<organism evidence="1 2">
    <name type="scientific">Streptantibioticus parmotrematis</name>
    <dbReference type="NCBI Taxonomy" id="2873249"/>
    <lineage>
        <taxon>Bacteria</taxon>
        <taxon>Bacillati</taxon>
        <taxon>Actinomycetota</taxon>
        <taxon>Actinomycetes</taxon>
        <taxon>Kitasatosporales</taxon>
        <taxon>Streptomycetaceae</taxon>
        <taxon>Streptantibioticus</taxon>
    </lineage>
</organism>
<evidence type="ECO:0000313" key="2">
    <source>
        <dbReference type="Proteomes" id="UP001198565"/>
    </source>
</evidence>
<comment type="caution">
    <text evidence="1">The sequence shown here is derived from an EMBL/GenBank/DDBJ whole genome shotgun (WGS) entry which is preliminary data.</text>
</comment>